<name>A0ABU0NML0_STRRH</name>
<dbReference type="CDD" id="cd12830">
    <property type="entry name" value="MtCorA-like"/>
    <property type="match status" value="1"/>
</dbReference>
<dbReference type="Proteomes" id="UP001230654">
    <property type="component" value="Unassembled WGS sequence"/>
</dbReference>
<dbReference type="InterPro" id="IPR045861">
    <property type="entry name" value="CorA_cytoplasmic_dom"/>
</dbReference>
<keyword evidence="3 8" id="KW-0813">Transport</keyword>
<dbReference type="SUPFAM" id="SSF144083">
    <property type="entry name" value="Magnesium transport protein CorA, transmembrane region"/>
    <property type="match status" value="1"/>
</dbReference>
<keyword evidence="7 8" id="KW-0472">Membrane</keyword>
<comment type="subcellular location">
    <subcellularLocation>
        <location evidence="1">Cell membrane</location>
        <topology evidence="1">Multi-pass membrane protein</topology>
    </subcellularLocation>
    <subcellularLocation>
        <location evidence="8">Membrane</location>
        <topology evidence="8">Multi-pass membrane protein</topology>
    </subcellularLocation>
</comment>
<evidence type="ECO:0000313" key="10">
    <source>
        <dbReference type="Proteomes" id="UP001230654"/>
    </source>
</evidence>
<evidence type="ECO:0000313" key="9">
    <source>
        <dbReference type="EMBL" id="MDQ0579968.1"/>
    </source>
</evidence>
<reference evidence="9 10" key="1">
    <citation type="submission" date="2023-07" db="EMBL/GenBank/DDBJ databases">
        <title>Comparative genomics of wheat-associated soil bacteria to identify genetic determinants of phenazine resistance.</title>
        <authorList>
            <person name="Mouncey N."/>
        </authorList>
    </citation>
    <scope>NUCLEOTIDE SEQUENCE [LARGE SCALE GENOMIC DNA]</scope>
    <source>
        <strain evidence="9 10">B2I6</strain>
    </source>
</reference>
<evidence type="ECO:0000256" key="1">
    <source>
        <dbReference type="ARBA" id="ARBA00004651"/>
    </source>
</evidence>
<comment type="caution">
    <text evidence="9">The sequence shown here is derived from an EMBL/GenBank/DDBJ whole genome shotgun (WGS) entry which is preliminary data.</text>
</comment>
<dbReference type="EMBL" id="JAUSWV010000002">
    <property type="protein sequence ID" value="MDQ0579968.1"/>
    <property type="molecule type" value="Genomic_DNA"/>
</dbReference>
<dbReference type="Pfam" id="PF01544">
    <property type="entry name" value="CorA"/>
    <property type="match status" value="1"/>
</dbReference>
<evidence type="ECO:0000256" key="4">
    <source>
        <dbReference type="ARBA" id="ARBA00022475"/>
    </source>
</evidence>
<evidence type="ECO:0000256" key="6">
    <source>
        <dbReference type="ARBA" id="ARBA00022989"/>
    </source>
</evidence>
<keyword evidence="4 8" id="KW-1003">Cell membrane</keyword>
<evidence type="ECO:0000256" key="7">
    <source>
        <dbReference type="ARBA" id="ARBA00023136"/>
    </source>
</evidence>
<dbReference type="RefSeq" id="WP_307162393.1">
    <property type="nucleotide sequence ID" value="NZ_JAUSWV010000002.1"/>
</dbReference>
<dbReference type="InterPro" id="IPR002523">
    <property type="entry name" value="MgTranspt_CorA/ZnTranspt_ZntB"/>
</dbReference>
<dbReference type="InterPro" id="IPR045863">
    <property type="entry name" value="CorA_TM1_TM2"/>
</dbReference>
<evidence type="ECO:0000256" key="8">
    <source>
        <dbReference type="RuleBase" id="RU362010"/>
    </source>
</evidence>
<dbReference type="Gene3D" id="1.20.58.340">
    <property type="entry name" value="Magnesium transport protein CorA, transmembrane region"/>
    <property type="match status" value="2"/>
</dbReference>
<feature type="transmembrane region" description="Helical" evidence="8">
    <location>
        <begin position="274"/>
        <end position="293"/>
    </location>
</feature>
<organism evidence="9 10">
    <name type="scientific">Streptomyces rishiriensis</name>
    <dbReference type="NCBI Taxonomy" id="68264"/>
    <lineage>
        <taxon>Bacteria</taxon>
        <taxon>Bacillati</taxon>
        <taxon>Actinomycetota</taxon>
        <taxon>Actinomycetes</taxon>
        <taxon>Kitasatosporales</taxon>
        <taxon>Streptomycetaceae</taxon>
        <taxon>Streptomyces</taxon>
    </lineage>
</organism>
<dbReference type="Gene3D" id="3.30.460.20">
    <property type="entry name" value="CorA soluble domain-like"/>
    <property type="match status" value="1"/>
</dbReference>
<comment type="function">
    <text evidence="8">Mediates influx of magnesium ions.</text>
</comment>
<accession>A0ABU0NML0</accession>
<dbReference type="NCBIfam" id="TIGR00383">
    <property type="entry name" value="corA"/>
    <property type="match status" value="1"/>
</dbReference>
<dbReference type="InterPro" id="IPR004488">
    <property type="entry name" value="Mg/Co-transport_prot_CorA"/>
</dbReference>
<dbReference type="PANTHER" id="PTHR46494">
    <property type="entry name" value="CORA FAMILY METAL ION TRANSPORTER (EUROFUNG)"/>
    <property type="match status" value="1"/>
</dbReference>
<dbReference type="SUPFAM" id="SSF143865">
    <property type="entry name" value="CorA soluble domain-like"/>
    <property type="match status" value="1"/>
</dbReference>
<comment type="similarity">
    <text evidence="2 8">Belongs to the CorA metal ion transporter (MIT) (TC 1.A.35) family.</text>
</comment>
<evidence type="ECO:0000256" key="2">
    <source>
        <dbReference type="ARBA" id="ARBA00009765"/>
    </source>
</evidence>
<keyword evidence="5 8" id="KW-0812">Transmembrane</keyword>
<gene>
    <name evidence="8" type="primary">corA</name>
    <name evidence="9" type="ORF">QF030_002146</name>
</gene>
<feature type="transmembrane region" description="Helical" evidence="8">
    <location>
        <begin position="305"/>
        <end position="325"/>
    </location>
</feature>
<keyword evidence="8" id="KW-0460">Magnesium</keyword>
<dbReference type="PANTHER" id="PTHR46494:SF1">
    <property type="entry name" value="CORA FAMILY METAL ION TRANSPORTER (EUROFUNG)"/>
    <property type="match status" value="1"/>
</dbReference>
<sequence>MIVDCAVYRDGHRTEGPEDFSDALAEARAAGGFVWIGLHEPTEKEFEHVTQEFGLHPLAVEDALKAHQRPKLEVYDDSLFLVFKPVVYEPESDAVSSGEVMVFLGDGFVVSVRHGEGAPLAAVRHRLEHEPHLLAKGPTAVVYAIADATVDHYLDVATELQTDLEELEAEVFSPDGGGSRHTASRIYRFKRQVLEFRRATGPLGPPLTRLAGTGAAGSGVPFVDDRARPFFRDVSDHLTRVNESVEGLDRLVTDVLSAHLAQMSVRQNDDMRKISAWAAMAAVPTMIAGIYGMNFEHMPELRWVWSYPAVIALMAVLEVLLYRLFKQRGWL</sequence>
<evidence type="ECO:0000256" key="5">
    <source>
        <dbReference type="ARBA" id="ARBA00022692"/>
    </source>
</evidence>
<keyword evidence="10" id="KW-1185">Reference proteome</keyword>
<proteinExistence type="inferred from homology"/>
<evidence type="ECO:0000256" key="3">
    <source>
        <dbReference type="ARBA" id="ARBA00022448"/>
    </source>
</evidence>
<protein>
    <recommendedName>
        <fullName evidence="8">Magnesium transport protein CorA</fullName>
    </recommendedName>
</protein>
<keyword evidence="6 8" id="KW-1133">Transmembrane helix</keyword>
<keyword evidence="8" id="KW-0406">Ion transport</keyword>